<dbReference type="InterPro" id="IPR036397">
    <property type="entry name" value="RNaseH_sf"/>
</dbReference>
<dbReference type="PROSITE" id="PS50994">
    <property type="entry name" value="INTEGRASE"/>
    <property type="match status" value="1"/>
</dbReference>
<dbReference type="InterPro" id="IPR005312">
    <property type="entry name" value="DUF1759"/>
</dbReference>
<dbReference type="GO" id="GO:0042575">
    <property type="term" value="C:DNA polymerase complex"/>
    <property type="evidence" value="ECO:0007669"/>
    <property type="project" value="UniProtKB-ARBA"/>
</dbReference>
<dbReference type="GO" id="GO:0003676">
    <property type="term" value="F:nucleic acid binding"/>
    <property type="evidence" value="ECO:0007669"/>
    <property type="project" value="InterPro"/>
</dbReference>
<reference evidence="2 3" key="1">
    <citation type="submission" date="2019-08" db="EMBL/GenBank/DDBJ databases">
        <title>The genome of the soybean aphid Biotype 1, its phylome, world population structure and adaptation to the North American continent.</title>
        <authorList>
            <person name="Giordano R."/>
            <person name="Donthu R.K."/>
            <person name="Hernandez A.G."/>
            <person name="Wright C.L."/>
            <person name="Zimin A.V."/>
        </authorList>
    </citation>
    <scope>NUCLEOTIDE SEQUENCE [LARGE SCALE GENOMIC DNA]</scope>
    <source>
        <tissue evidence="2">Whole aphids</tissue>
    </source>
</reference>
<dbReference type="PANTHER" id="PTHR47331">
    <property type="entry name" value="PHD-TYPE DOMAIN-CONTAINING PROTEIN"/>
    <property type="match status" value="1"/>
</dbReference>
<dbReference type="SUPFAM" id="SSF56672">
    <property type="entry name" value="DNA/RNA polymerases"/>
    <property type="match status" value="1"/>
</dbReference>
<gene>
    <name evidence="2" type="ORF">AGLY_010594</name>
</gene>
<comment type="caution">
    <text evidence="2">The sequence shown here is derived from an EMBL/GenBank/DDBJ whole genome shotgun (WGS) entry which is preliminary data.</text>
</comment>
<dbReference type="Pfam" id="PF18701">
    <property type="entry name" value="DUF5641"/>
    <property type="match status" value="1"/>
</dbReference>
<dbReference type="Pfam" id="PF09337">
    <property type="entry name" value="zf-H2C2"/>
    <property type="match status" value="1"/>
</dbReference>
<dbReference type="InterPro" id="IPR012337">
    <property type="entry name" value="RNaseH-like_sf"/>
</dbReference>
<feature type="domain" description="Integrase catalytic" evidence="1">
    <location>
        <begin position="1395"/>
        <end position="1584"/>
    </location>
</feature>
<dbReference type="PANTHER" id="PTHR47331:SF5">
    <property type="entry name" value="RIBONUCLEASE H"/>
    <property type="match status" value="1"/>
</dbReference>
<evidence type="ECO:0000259" key="1">
    <source>
        <dbReference type="PROSITE" id="PS50994"/>
    </source>
</evidence>
<dbReference type="InterPro" id="IPR001584">
    <property type="entry name" value="Integrase_cat-core"/>
</dbReference>
<keyword evidence="3" id="KW-1185">Reference proteome</keyword>
<dbReference type="InterPro" id="IPR015416">
    <property type="entry name" value="Znf_H2C2_histone_UAS-bd"/>
</dbReference>
<dbReference type="Proteomes" id="UP000475862">
    <property type="component" value="Unassembled WGS sequence"/>
</dbReference>
<evidence type="ECO:0000313" key="3">
    <source>
        <dbReference type="Proteomes" id="UP000475862"/>
    </source>
</evidence>
<dbReference type="Gene3D" id="3.30.420.10">
    <property type="entry name" value="Ribonuclease H-like superfamily/Ribonuclease H"/>
    <property type="match status" value="1"/>
</dbReference>
<dbReference type="GO" id="GO:0015074">
    <property type="term" value="P:DNA integration"/>
    <property type="evidence" value="ECO:0007669"/>
    <property type="project" value="InterPro"/>
</dbReference>
<protein>
    <recommendedName>
        <fullName evidence="1">Integrase catalytic domain-containing protein</fullName>
    </recommendedName>
</protein>
<dbReference type="Pfam" id="PF05380">
    <property type="entry name" value="Peptidase_A17"/>
    <property type="match status" value="1"/>
</dbReference>
<dbReference type="GO" id="GO:0071897">
    <property type="term" value="P:DNA biosynthetic process"/>
    <property type="evidence" value="ECO:0007669"/>
    <property type="project" value="UniProtKB-ARBA"/>
</dbReference>
<dbReference type="Pfam" id="PF03564">
    <property type="entry name" value="DUF1759"/>
    <property type="match status" value="1"/>
</dbReference>
<dbReference type="InterPro" id="IPR008042">
    <property type="entry name" value="Retrotrans_Pao"/>
</dbReference>
<accession>A0A6G0TEE7</accession>
<name>A0A6G0TEE7_APHGL</name>
<dbReference type="EMBL" id="VYZN01000041">
    <property type="protein sequence ID" value="KAE9531388.1"/>
    <property type="molecule type" value="Genomic_DNA"/>
</dbReference>
<dbReference type="OrthoDB" id="6595074at2759"/>
<sequence>MVETTEEKEIKRVRRLITRADTKRTIAVKKIRSINSLAKRAKDDPNLMDELHVAASTLDDLWKQFEAADNDVLDSLLEINAEIEYSAELPAEVLSIINATTAIAMQGNFNDFKNAKGISGEQKQASDPPFKSASKLPEIPLPSFNGDFNYWPTFRDRFSALVGDRTDIPKIDKMQHLIGCLQGPAADAIRNIPVSADNYDLAWSTLSSRFHRPRLVANGLIDKLLNAPMSSQETLSDLNNFVSTFSENIALLNALKIKDLGSFIVFSMAFRCLPASTRKLFESSTPSEFPSVTELLTFVQSRVAILEIAGDHQKSHRIPRTIPVRIVVESIPLLTVGSSRRYRSRTATNGRVKTVCATRACRPIIGPTNVTQDSAVKLVPGNTIRCFMGFPHVASQIAPHLAVTRPCMLHQCHPELTIQQLCYWAPLSFTFVTVVAHGKRFRAIVDSASQISAITVSCSARLGLRLKNWTAPISGLSGTAVADVRGTVDCVIQPRFAEEPQLKTKAWVLPAITSNMPRRSLDTSVKDRFANLALADPTFNIASPVDVLLGADLFAQIVDGRKVTVAADLPTAFGSIFGWILIGPVLQTTVDCHASLPVSLTVSVENLIEKFWRAEEPVMPPPSFTEDGRCEEVFVAEYKRLPSGRFSVPLPTRTAMSTLTFPGSREHAIKRFENLEKRLSKDPKLQELYSNFMSEYLTLGHMSVAKTPGTYFIPHHAVYRPADGDNKIRVVFDASAKGSRGPSLNECLLQGPKLQQDIVDVLTRFRVPKRVFTADICKMYRQILVLPEYRTLQHVFWRSSPFEKLIEYELDTVTYGTNCAPFLALRVLKAIALNDCTDYDDVRDALLNQTYVDDVCAGADSTTDVLKLQSDLISILSHAGLELKKWSSNEPDVLNAVPVDHCVSYPHPFDADDDSGIKVLGLQWRPTDDSFSCALRLNLWPVICTKRGLLSMIARIYDPLGLFAPAIFHGKCIMQRTWSAKVSWDDPLPHDISRDWESFVSDLPSLNDLKVPRHFNSRRGSPCLLLGFCDASQHGYAAVLYIKMLDHDSDSSIFLVGTKTKLAPIKSLSIPKLELNAALLLSRWMNRIQTTLKSYLNIVGLYAWSDSAIVLSWLKNPHTSFKVYVSNRVHQIITLIPDCRWLHIRSEENPADCASRGVLPSVLSTLSLYWQGPRFIHDDTATWDVTVPSIPIPDLPETRPAVLVLSTEPPSEWYDKFSSYDRLVRIVAYIYRFLKACKKHSRAPVRALQRIELDDSIRKLVIMSQQCFYTTLTHELSTSTRVSSKHLSRLRPFLDPSGVIRVGGRLRYSNLNYGSKHPMLLAKQSHLSMLLCRRWHKISCHAGPRIMTALISREFWIVSIKSVIHSVTRACPVCVRFYAKPPQPIMADLPAARVQQSRPFARVGVDYAGPLQMREVRLRKSRVYKVYIAVFICFSVKAVHLEVVTELSTEAFLAAFDRFVARRGLPSEIFSDCGTNFIGADKQLQLLINSPDGQCAISQARASCQWHFNPPSAPHFGGLWEAAVRSTKRLLIRTMGTHVLTYEEFTTLLTRVEAVLNSRPLTPLTTDPTDLEYLSPGHFLIGQPLLAVPPRVSFESRVNLTQRWKLLDQCHQAFWRRWSTEYLTSLQGRSKWATEAPNVKVNDMVVIIDNQSPPLAWRLGRILEVLPGNDGVVRVVRLLTCHGQITRPVAKIVVLPTQ</sequence>
<dbReference type="SUPFAM" id="SSF53098">
    <property type="entry name" value="Ribonuclease H-like"/>
    <property type="match status" value="1"/>
</dbReference>
<evidence type="ECO:0000313" key="2">
    <source>
        <dbReference type="EMBL" id="KAE9531388.1"/>
    </source>
</evidence>
<proteinExistence type="predicted"/>
<organism evidence="2 3">
    <name type="scientific">Aphis glycines</name>
    <name type="common">Soybean aphid</name>
    <dbReference type="NCBI Taxonomy" id="307491"/>
    <lineage>
        <taxon>Eukaryota</taxon>
        <taxon>Metazoa</taxon>
        <taxon>Ecdysozoa</taxon>
        <taxon>Arthropoda</taxon>
        <taxon>Hexapoda</taxon>
        <taxon>Insecta</taxon>
        <taxon>Pterygota</taxon>
        <taxon>Neoptera</taxon>
        <taxon>Paraneoptera</taxon>
        <taxon>Hemiptera</taxon>
        <taxon>Sternorrhyncha</taxon>
        <taxon>Aphidomorpha</taxon>
        <taxon>Aphidoidea</taxon>
        <taxon>Aphididae</taxon>
        <taxon>Aphidini</taxon>
        <taxon>Aphis</taxon>
        <taxon>Aphis</taxon>
    </lineage>
</organism>
<dbReference type="InterPro" id="IPR040676">
    <property type="entry name" value="DUF5641"/>
</dbReference>
<dbReference type="InterPro" id="IPR043502">
    <property type="entry name" value="DNA/RNA_pol_sf"/>
</dbReference>